<name>A0ABQ4ANK5_9ACTN</name>
<sequence>MVPDSTRRALAGAEAEDEMSGLAPGVAVVGVTCGTARLPTSAGVRSTVDGRAAVSPTSVGRSPAPADTTDPAVPIRASAVHVPMTIPVLRRMPLPYVVGGFAPV</sequence>
<dbReference type="Proteomes" id="UP000631312">
    <property type="component" value="Unassembled WGS sequence"/>
</dbReference>
<proteinExistence type="predicted"/>
<dbReference type="EMBL" id="BOMP01000096">
    <property type="protein sequence ID" value="GIE42588.1"/>
    <property type="molecule type" value="Genomic_DNA"/>
</dbReference>
<feature type="region of interest" description="Disordered" evidence="1">
    <location>
        <begin position="49"/>
        <end position="71"/>
    </location>
</feature>
<keyword evidence="3" id="KW-1185">Reference proteome</keyword>
<organism evidence="2 3">
    <name type="scientific">Actinoplanes lobatus</name>
    <dbReference type="NCBI Taxonomy" id="113568"/>
    <lineage>
        <taxon>Bacteria</taxon>
        <taxon>Bacillati</taxon>
        <taxon>Actinomycetota</taxon>
        <taxon>Actinomycetes</taxon>
        <taxon>Micromonosporales</taxon>
        <taxon>Micromonosporaceae</taxon>
        <taxon>Actinoplanes</taxon>
    </lineage>
</organism>
<reference evidence="2 3" key="1">
    <citation type="submission" date="2021-01" db="EMBL/GenBank/DDBJ databases">
        <title>Whole genome shotgun sequence of Actinoplanes lobatus NBRC 12513.</title>
        <authorList>
            <person name="Komaki H."/>
            <person name="Tamura T."/>
        </authorList>
    </citation>
    <scope>NUCLEOTIDE SEQUENCE [LARGE SCALE GENOMIC DNA]</scope>
    <source>
        <strain evidence="2 3">NBRC 12513</strain>
    </source>
</reference>
<gene>
    <name evidence="2" type="ORF">Alo02nite_54860</name>
</gene>
<protein>
    <submittedName>
        <fullName evidence="2">Uncharacterized protein</fullName>
    </submittedName>
</protein>
<accession>A0ABQ4ANK5</accession>
<comment type="caution">
    <text evidence="2">The sequence shown here is derived from an EMBL/GenBank/DDBJ whole genome shotgun (WGS) entry which is preliminary data.</text>
</comment>
<evidence type="ECO:0000313" key="2">
    <source>
        <dbReference type="EMBL" id="GIE42588.1"/>
    </source>
</evidence>
<evidence type="ECO:0000256" key="1">
    <source>
        <dbReference type="SAM" id="MobiDB-lite"/>
    </source>
</evidence>
<evidence type="ECO:0000313" key="3">
    <source>
        <dbReference type="Proteomes" id="UP000631312"/>
    </source>
</evidence>